<dbReference type="PROSITE" id="PS51257">
    <property type="entry name" value="PROKAR_LIPOPROTEIN"/>
    <property type="match status" value="1"/>
</dbReference>
<evidence type="ECO:0000313" key="1">
    <source>
        <dbReference type="EMBL" id="RNA35244.1"/>
    </source>
</evidence>
<comment type="caution">
    <text evidence="1">The sequence shown here is derived from an EMBL/GenBank/DDBJ whole genome shotgun (WGS) entry which is preliminary data.</text>
</comment>
<accession>A0A3M7SHA1</accession>
<dbReference type="AlphaFoldDB" id="A0A3M7SHA1"/>
<keyword evidence="2" id="KW-1185">Reference proteome</keyword>
<reference evidence="1 2" key="1">
    <citation type="journal article" date="2018" name="Sci. Rep.">
        <title>Genomic signatures of local adaptation to the degree of environmental predictability in rotifers.</title>
        <authorList>
            <person name="Franch-Gras L."/>
            <person name="Hahn C."/>
            <person name="Garcia-Roger E.M."/>
            <person name="Carmona M.J."/>
            <person name="Serra M."/>
            <person name="Gomez A."/>
        </authorList>
    </citation>
    <scope>NUCLEOTIDE SEQUENCE [LARGE SCALE GENOMIC DNA]</scope>
    <source>
        <strain evidence="1">HYR1</strain>
    </source>
</reference>
<proteinExistence type="predicted"/>
<dbReference type="Proteomes" id="UP000276133">
    <property type="component" value="Unassembled WGS sequence"/>
</dbReference>
<gene>
    <name evidence="1" type="ORF">BpHYR1_051702</name>
</gene>
<name>A0A3M7SHA1_BRAPC</name>
<protein>
    <submittedName>
        <fullName evidence="1">Uncharacterized protein</fullName>
    </submittedName>
</protein>
<sequence length="69" mass="7925">MCRRSAIVSKLAETLSKYMVAALQWLVSGCLGHLELRRRCCTVGHCGRMAKLHRDPRVHWNTSIRRDCS</sequence>
<organism evidence="1 2">
    <name type="scientific">Brachionus plicatilis</name>
    <name type="common">Marine rotifer</name>
    <name type="synonym">Brachionus muelleri</name>
    <dbReference type="NCBI Taxonomy" id="10195"/>
    <lineage>
        <taxon>Eukaryota</taxon>
        <taxon>Metazoa</taxon>
        <taxon>Spiralia</taxon>
        <taxon>Gnathifera</taxon>
        <taxon>Rotifera</taxon>
        <taxon>Eurotatoria</taxon>
        <taxon>Monogononta</taxon>
        <taxon>Pseudotrocha</taxon>
        <taxon>Ploima</taxon>
        <taxon>Brachionidae</taxon>
        <taxon>Brachionus</taxon>
    </lineage>
</organism>
<dbReference type="EMBL" id="REGN01001355">
    <property type="protein sequence ID" value="RNA35244.1"/>
    <property type="molecule type" value="Genomic_DNA"/>
</dbReference>
<evidence type="ECO:0000313" key="2">
    <source>
        <dbReference type="Proteomes" id="UP000276133"/>
    </source>
</evidence>